<dbReference type="Pfam" id="PF00646">
    <property type="entry name" value="F-box"/>
    <property type="match status" value="1"/>
</dbReference>
<dbReference type="Pfam" id="PF25210">
    <property type="entry name" value="Kelch_FKB95"/>
    <property type="match status" value="1"/>
</dbReference>
<accession>A0A8T1YQB0</accession>
<evidence type="ECO:0000313" key="3">
    <source>
        <dbReference type="EMBL" id="KAG7548453.1"/>
    </source>
</evidence>
<dbReference type="AlphaFoldDB" id="A0A8T1YQB0"/>
<dbReference type="InterPro" id="IPR057499">
    <property type="entry name" value="Kelch_FKB95"/>
</dbReference>
<sequence>MSSPEKLSPAPESNPNPSLPDALLISCIARISRLYYPTLSLVSKSFRSLLASPELYKARLLLDRTESCLYVCLKLSPSENPSWFTLCLKPDETLTYDTSNKKKSSGYVLAKVPIPHSPPVKSSSLVVVGSNIYNIGCNIYNIGRSRSLYSNVSIFDCRSHTWREAPSLPVELFAVSAGVLDGKIYVTRSCKDDDSYNLKNTFEVFDTKTQVWDHVPSPYSETKHNSYSKSLCIDEKWYVVTKRKVVAYNPKKGKWDLVESEICSYKSSDAYCEIENVLYSVDKTWRGSDFRWYDTELGQWRKVKGLVEQLPIILACVRLADYGGKMAVLWKENMTYGGSNKMLWCAVITLERRKNREIWGKVEWFDHVLTVPITCVLEKVLVATV</sequence>
<organism evidence="3 4">
    <name type="scientific">Arabidopsis suecica</name>
    <name type="common">Swedish thale-cress</name>
    <name type="synonym">Cardaminopsis suecica</name>
    <dbReference type="NCBI Taxonomy" id="45249"/>
    <lineage>
        <taxon>Eukaryota</taxon>
        <taxon>Viridiplantae</taxon>
        <taxon>Streptophyta</taxon>
        <taxon>Embryophyta</taxon>
        <taxon>Tracheophyta</taxon>
        <taxon>Spermatophyta</taxon>
        <taxon>Magnoliopsida</taxon>
        <taxon>eudicotyledons</taxon>
        <taxon>Gunneridae</taxon>
        <taxon>Pentapetalae</taxon>
        <taxon>rosids</taxon>
        <taxon>malvids</taxon>
        <taxon>Brassicales</taxon>
        <taxon>Brassicaceae</taxon>
        <taxon>Camelineae</taxon>
        <taxon>Arabidopsis</taxon>
    </lineage>
</organism>
<dbReference type="PANTHER" id="PTHR24414">
    <property type="entry name" value="F-BOX/KELCH-REPEAT PROTEIN SKIP4"/>
    <property type="match status" value="1"/>
</dbReference>
<evidence type="ECO:0000259" key="2">
    <source>
        <dbReference type="Pfam" id="PF25210"/>
    </source>
</evidence>
<dbReference type="Proteomes" id="UP000694251">
    <property type="component" value="Chromosome 12"/>
</dbReference>
<reference evidence="3 4" key="1">
    <citation type="submission" date="2020-12" db="EMBL/GenBank/DDBJ databases">
        <title>Concerted genomic and epigenomic changes stabilize Arabidopsis allopolyploids.</title>
        <authorList>
            <person name="Chen Z."/>
        </authorList>
    </citation>
    <scope>NUCLEOTIDE SEQUENCE [LARGE SCALE GENOMIC DNA]</scope>
    <source>
        <strain evidence="3">As9502</strain>
        <tissue evidence="3">Leaf</tissue>
    </source>
</reference>
<dbReference type="InterPro" id="IPR001810">
    <property type="entry name" value="F-box_dom"/>
</dbReference>
<evidence type="ECO:0000313" key="4">
    <source>
        <dbReference type="Proteomes" id="UP000694251"/>
    </source>
</evidence>
<evidence type="ECO:0000259" key="1">
    <source>
        <dbReference type="Pfam" id="PF00646"/>
    </source>
</evidence>
<dbReference type="EMBL" id="JAEFBJ010000012">
    <property type="protein sequence ID" value="KAG7548453.1"/>
    <property type="molecule type" value="Genomic_DNA"/>
</dbReference>
<feature type="domain" description="FKB95-like N-terminal Kelch" evidence="2">
    <location>
        <begin position="83"/>
        <end position="369"/>
    </location>
</feature>
<dbReference type="CDD" id="cd22152">
    <property type="entry name" value="F-box_AtAFR-like"/>
    <property type="match status" value="1"/>
</dbReference>
<dbReference type="InterPro" id="IPR050354">
    <property type="entry name" value="F-box/kelch-repeat_ARATH"/>
</dbReference>
<dbReference type="OrthoDB" id="6359816at2759"/>
<gene>
    <name evidence="3" type="ORF">ISN44_As12g036410</name>
</gene>
<dbReference type="PANTHER" id="PTHR24414:SF184">
    <property type="entry name" value="GALACTOSE OXIDASE_KELCH REPEAT SUPERFAMILY PROTEIN"/>
    <property type="match status" value="1"/>
</dbReference>
<protein>
    <submittedName>
        <fullName evidence="3">Kelch-type beta propeller</fullName>
    </submittedName>
</protein>
<name>A0A8T1YQB0_ARASU</name>
<proteinExistence type="predicted"/>
<keyword evidence="4" id="KW-1185">Reference proteome</keyword>
<feature type="domain" description="F-box" evidence="1">
    <location>
        <begin position="18"/>
        <end position="57"/>
    </location>
</feature>
<comment type="caution">
    <text evidence="3">The sequence shown here is derived from an EMBL/GenBank/DDBJ whole genome shotgun (WGS) entry which is preliminary data.</text>
</comment>